<sequence>MGLTVEEASLRQSGQRTHQFLLPSIQAYLPKARAADRRRQDGSGHASRALSAHARQTACPHAVEATRSSAWKAEEREARQEQGKEKPGQDTTGLANECDHAMIGADIHNRKANESLPQVSYTETQADIDDPTGSSFSAAPSPLSPEGPAESEFLREASAAASPSAPSSRSSAGTIMARYEVDNSFPSRSLLSTTN</sequence>
<proteinExistence type="predicted"/>
<reference evidence="3" key="1">
    <citation type="journal article" date="2008" name="Nat. Genet.">
        <title>The Pristionchus pacificus genome provides a unique perspective on nematode lifestyle and parasitism.</title>
        <authorList>
            <person name="Dieterich C."/>
            <person name="Clifton S.W."/>
            <person name="Schuster L.N."/>
            <person name="Chinwalla A."/>
            <person name="Delehaunty K."/>
            <person name="Dinkelacker I."/>
            <person name="Fulton L."/>
            <person name="Fulton R."/>
            <person name="Godfrey J."/>
            <person name="Minx P."/>
            <person name="Mitreva M."/>
            <person name="Roeseler W."/>
            <person name="Tian H."/>
            <person name="Witte H."/>
            <person name="Yang S.P."/>
            <person name="Wilson R.K."/>
            <person name="Sommer R.J."/>
        </authorList>
    </citation>
    <scope>NUCLEOTIDE SEQUENCE [LARGE SCALE GENOMIC DNA]</scope>
    <source>
        <strain evidence="3">PS312</strain>
    </source>
</reference>
<feature type="compositionally biased region" description="Low complexity" evidence="1">
    <location>
        <begin position="157"/>
        <end position="172"/>
    </location>
</feature>
<gene>
    <name evidence="2" type="primary">WBGene00284516</name>
</gene>
<dbReference type="EnsemblMetazoa" id="PPA46147.1">
    <property type="protein sequence ID" value="PPA46147.1"/>
    <property type="gene ID" value="WBGene00284516"/>
</dbReference>
<organism evidence="2 3">
    <name type="scientific">Pristionchus pacificus</name>
    <name type="common">Parasitic nematode worm</name>
    <dbReference type="NCBI Taxonomy" id="54126"/>
    <lineage>
        <taxon>Eukaryota</taxon>
        <taxon>Metazoa</taxon>
        <taxon>Ecdysozoa</taxon>
        <taxon>Nematoda</taxon>
        <taxon>Chromadorea</taxon>
        <taxon>Rhabditida</taxon>
        <taxon>Rhabditina</taxon>
        <taxon>Diplogasteromorpha</taxon>
        <taxon>Diplogasteroidea</taxon>
        <taxon>Neodiplogasteridae</taxon>
        <taxon>Pristionchus</taxon>
    </lineage>
</organism>
<accession>A0A8R1Z395</accession>
<evidence type="ECO:0000256" key="1">
    <source>
        <dbReference type="SAM" id="MobiDB-lite"/>
    </source>
</evidence>
<dbReference type="Proteomes" id="UP000005239">
    <property type="component" value="Unassembled WGS sequence"/>
</dbReference>
<name>A0A2A6BI53_PRIPA</name>
<dbReference type="AlphaFoldDB" id="A0A2A6BI53"/>
<accession>A0A2A6BI53</accession>
<feature type="region of interest" description="Disordered" evidence="1">
    <location>
        <begin position="125"/>
        <end position="172"/>
    </location>
</feature>
<protein>
    <submittedName>
        <fullName evidence="2">Uncharacterized protein</fullName>
    </submittedName>
</protein>
<feature type="compositionally biased region" description="Basic and acidic residues" evidence="1">
    <location>
        <begin position="33"/>
        <end position="42"/>
    </location>
</feature>
<feature type="compositionally biased region" description="Basic and acidic residues" evidence="1">
    <location>
        <begin position="72"/>
        <end position="88"/>
    </location>
</feature>
<feature type="region of interest" description="Disordered" evidence="1">
    <location>
        <begin position="1"/>
        <end position="99"/>
    </location>
</feature>
<evidence type="ECO:0000313" key="2">
    <source>
        <dbReference type="EnsemblMetazoa" id="PPA46147.1"/>
    </source>
</evidence>
<reference evidence="2" key="2">
    <citation type="submission" date="2022-06" db="UniProtKB">
        <authorList>
            <consortium name="EnsemblMetazoa"/>
        </authorList>
    </citation>
    <scope>IDENTIFICATION</scope>
    <source>
        <strain evidence="2">PS312</strain>
    </source>
</reference>
<keyword evidence="3" id="KW-1185">Reference proteome</keyword>
<evidence type="ECO:0000313" key="3">
    <source>
        <dbReference type="Proteomes" id="UP000005239"/>
    </source>
</evidence>